<evidence type="ECO:0000313" key="1">
    <source>
        <dbReference type="EMBL" id="TNN58088.1"/>
    </source>
</evidence>
<proteinExistence type="predicted"/>
<keyword evidence="2" id="KW-1185">Reference proteome</keyword>
<name>A0A4Z2GWX7_9TELE</name>
<dbReference type="EMBL" id="SRLO01000389">
    <property type="protein sequence ID" value="TNN58088.1"/>
    <property type="molecule type" value="Genomic_DNA"/>
</dbReference>
<sequence>MSLSAVLVSLRATPSADIDSQSATASSANSRGGLAKIGHKLIQIRALSSALSSSLTFPPGGTSSLSREIL</sequence>
<dbReference type="AlphaFoldDB" id="A0A4Z2GWX7"/>
<gene>
    <name evidence="1" type="ORF">EYF80_031687</name>
</gene>
<dbReference type="Proteomes" id="UP000314294">
    <property type="component" value="Unassembled WGS sequence"/>
</dbReference>
<protein>
    <submittedName>
        <fullName evidence="1">Uncharacterized protein</fullName>
    </submittedName>
</protein>
<comment type="caution">
    <text evidence="1">The sequence shown here is derived from an EMBL/GenBank/DDBJ whole genome shotgun (WGS) entry which is preliminary data.</text>
</comment>
<organism evidence="1 2">
    <name type="scientific">Liparis tanakae</name>
    <name type="common">Tanaka's snailfish</name>
    <dbReference type="NCBI Taxonomy" id="230148"/>
    <lineage>
        <taxon>Eukaryota</taxon>
        <taxon>Metazoa</taxon>
        <taxon>Chordata</taxon>
        <taxon>Craniata</taxon>
        <taxon>Vertebrata</taxon>
        <taxon>Euteleostomi</taxon>
        <taxon>Actinopterygii</taxon>
        <taxon>Neopterygii</taxon>
        <taxon>Teleostei</taxon>
        <taxon>Neoteleostei</taxon>
        <taxon>Acanthomorphata</taxon>
        <taxon>Eupercaria</taxon>
        <taxon>Perciformes</taxon>
        <taxon>Cottioidei</taxon>
        <taxon>Cottales</taxon>
        <taxon>Liparidae</taxon>
        <taxon>Liparis</taxon>
    </lineage>
</organism>
<reference evidence="1 2" key="1">
    <citation type="submission" date="2019-03" db="EMBL/GenBank/DDBJ databases">
        <title>First draft genome of Liparis tanakae, snailfish: a comprehensive survey of snailfish specific genes.</title>
        <authorList>
            <person name="Kim W."/>
            <person name="Song I."/>
            <person name="Jeong J.-H."/>
            <person name="Kim D."/>
            <person name="Kim S."/>
            <person name="Ryu S."/>
            <person name="Song J.Y."/>
            <person name="Lee S.K."/>
        </authorList>
    </citation>
    <scope>NUCLEOTIDE SEQUENCE [LARGE SCALE GENOMIC DNA]</scope>
    <source>
        <tissue evidence="1">Muscle</tissue>
    </source>
</reference>
<accession>A0A4Z2GWX7</accession>
<evidence type="ECO:0000313" key="2">
    <source>
        <dbReference type="Proteomes" id="UP000314294"/>
    </source>
</evidence>